<evidence type="ECO:0000313" key="3">
    <source>
        <dbReference type="Proteomes" id="UP001448207"/>
    </source>
</evidence>
<evidence type="ECO:0000313" key="2">
    <source>
        <dbReference type="EMBL" id="KAL0098024.1"/>
    </source>
</evidence>
<dbReference type="Pfam" id="PF26146">
    <property type="entry name" value="PI-PLC_X"/>
    <property type="match status" value="1"/>
</dbReference>
<protein>
    <submittedName>
        <fullName evidence="2">PLC-like phosphodiesterase</fullName>
    </submittedName>
</protein>
<dbReference type="PANTHER" id="PTHR13593:SF140">
    <property type="entry name" value="PLC-LIKE PHOSPHODIESTERASE"/>
    <property type="match status" value="1"/>
</dbReference>
<organism evidence="2 3">
    <name type="scientific">Phycomyces blakesleeanus</name>
    <dbReference type="NCBI Taxonomy" id="4837"/>
    <lineage>
        <taxon>Eukaryota</taxon>
        <taxon>Fungi</taxon>
        <taxon>Fungi incertae sedis</taxon>
        <taxon>Mucoromycota</taxon>
        <taxon>Mucoromycotina</taxon>
        <taxon>Mucoromycetes</taxon>
        <taxon>Mucorales</taxon>
        <taxon>Phycomycetaceae</taxon>
        <taxon>Phycomyces</taxon>
    </lineage>
</organism>
<feature type="chain" id="PRO_5047287220" evidence="1">
    <location>
        <begin position="24"/>
        <end position="357"/>
    </location>
</feature>
<keyword evidence="3" id="KW-1185">Reference proteome</keyword>
<keyword evidence="1" id="KW-0732">Signal</keyword>
<dbReference type="SUPFAM" id="SSF51695">
    <property type="entry name" value="PLC-like phosphodiesterases"/>
    <property type="match status" value="1"/>
</dbReference>
<comment type="caution">
    <text evidence="2">The sequence shown here is derived from an EMBL/GenBank/DDBJ whole genome shotgun (WGS) entry which is preliminary data.</text>
</comment>
<name>A0ABR3BGP8_PHYBL</name>
<dbReference type="InterPro" id="IPR051057">
    <property type="entry name" value="PI-PLC_domain"/>
</dbReference>
<sequence>MKYFNVIPALLTLVLSILSLVKCQNVCNGYSGLCDRSYTNITYLVTHDSYAVGRNIAATQNFPIIDQLNQGVRGLKFSAVAPILDRAAVHLCHTSCSILDAGPASGVLDTIAEWLDEHPREVITIMWNNLYNMKAGRLANVYSASKIMPYIYTHDSSKPWPTLNEMIDSGKRVVNFVDSQADEKNIPWLMDQFQLVFETPYENTDQNSFKCTIDRPSTLKSPDGHMYVMNHFLYGTLKLGNIEAQVPQRDSATVTNSKSLREQIAECTRTFGKKPNFIEVDFYDDGDAMEIVSELNEVPWVKLAGVIETPISTPPVATKAQFPWIPTHIVINNSALKEGIQTLKILYLSLVIAAFNF</sequence>
<reference evidence="2 3" key="1">
    <citation type="submission" date="2024-04" db="EMBL/GenBank/DDBJ databases">
        <title>Symmetric and asymmetric DNA N6-adenine methylation regulates different biological responses in Mucorales.</title>
        <authorList>
            <consortium name="Lawrence Berkeley National Laboratory"/>
            <person name="Lax C."/>
            <person name="Mondo S.J."/>
            <person name="Osorio-Concepcion M."/>
            <person name="Muszewska A."/>
            <person name="Corrochano-Luque M."/>
            <person name="Gutierrez G."/>
            <person name="Riley R."/>
            <person name="Lipzen A."/>
            <person name="Guo J."/>
            <person name="Hundley H."/>
            <person name="Amirebrahimi M."/>
            <person name="Ng V."/>
            <person name="Lorenzo-Gutierrez D."/>
            <person name="Binder U."/>
            <person name="Yang J."/>
            <person name="Song Y."/>
            <person name="Canovas D."/>
            <person name="Navarro E."/>
            <person name="Freitag M."/>
            <person name="Gabaldon T."/>
            <person name="Grigoriev I.V."/>
            <person name="Corrochano L.M."/>
            <person name="Nicolas F.E."/>
            <person name="Garre V."/>
        </authorList>
    </citation>
    <scope>NUCLEOTIDE SEQUENCE [LARGE SCALE GENOMIC DNA]</scope>
    <source>
        <strain evidence="2 3">L51</strain>
    </source>
</reference>
<dbReference type="Proteomes" id="UP001448207">
    <property type="component" value="Unassembled WGS sequence"/>
</dbReference>
<dbReference type="Gene3D" id="3.20.20.190">
    <property type="entry name" value="Phosphatidylinositol (PI) phosphodiesterase"/>
    <property type="match status" value="1"/>
</dbReference>
<feature type="signal peptide" evidence="1">
    <location>
        <begin position="1"/>
        <end position="23"/>
    </location>
</feature>
<dbReference type="InterPro" id="IPR017946">
    <property type="entry name" value="PLC-like_Pdiesterase_TIM-brl"/>
</dbReference>
<accession>A0ABR3BGP8</accession>
<dbReference type="EMBL" id="JBCLYO010000001">
    <property type="protein sequence ID" value="KAL0098024.1"/>
    <property type="molecule type" value="Genomic_DNA"/>
</dbReference>
<evidence type="ECO:0000256" key="1">
    <source>
        <dbReference type="SAM" id="SignalP"/>
    </source>
</evidence>
<dbReference type="PANTHER" id="PTHR13593">
    <property type="match status" value="1"/>
</dbReference>
<gene>
    <name evidence="2" type="ORF">J3Q64DRAFT_1632025</name>
</gene>
<proteinExistence type="predicted"/>